<name>A0A8J4TZY2_CLAMG</name>
<protein>
    <submittedName>
        <fullName evidence="2">Cellulose synthase A catalytic subunit 4</fullName>
    </submittedName>
</protein>
<proteinExistence type="predicted"/>
<reference evidence="2" key="1">
    <citation type="submission" date="2020-07" db="EMBL/GenBank/DDBJ databases">
        <title>Clarias magur genome sequencing, assembly and annotation.</title>
        <authorList>
            <person name="Kushwaha B."/>
            <person name="Kumar R."/>
            <person name="Das P."/>
            <person name="Joshi C.G."/>
            <person name="Kumar D."/>
            <person name="Nagpure N.S."/>
            <person name="Pandey M."/>
            <person name="Agarwal S."/>
            <person name="Srivastava S."/>
            <person name="Singh M."/>
            <person name="Sahoo L."/>
            <person name="Jayasankar P."/>
            <person name="Meher P.K."/>
            <person name="Koringa P.G."/>
            <person name="Iquebal M.A."/>
            <person name="Das S.P."/>
            <person name="Bit A."/>
            <person name="Patnaik S."/>
            <person name="Patel N."/>
            <person name="Shah T.M."/>
            <person name="Hinsu A."/>
            <person name="Jena J.K."/>
        </authorList>
    </citation>
    <scope>NUCLEOTIDE SEQUENCE</scope>
    <source>
        <strain evidence="2">CIFAMagur01</strain>
        <tissue evidence="2">Testis</tissue>
    </source>
</reference>
<accession>A0A8J4TZY2</accession>
<dbReference type="EMBL" id="QNUK01000213">
    <property type="protein sequence ID" value="KAF5898028.1"/>
    <property type="molecule type" value="Genomic_DNA"/>
</dbReference>
<evidence type="ECO:0000313" key="2">
    <source>
        <dbReference type="EMBL" id="KAF5898028.1"/>
    </source>
</evidence>
<feature type="compositionally biased region" description="Basic residues" evidence="1">
    <location>
        <begin position="28"/>
        <end position="37"/>
    </location>
</feature>
<feature type="region of interest" description="Disordered" evidence="1">
    <location>
        <begin position="99"/>
        <end position="129"/>
    </location>
</feature>
<evidence type="ECO:0000313" key="3">
    <source>
        <dbReference type="Proteomes" id="UP000727407"/>
    </source>
</evidence>
<sequence length="129" mass="14503">MFTVCSAYGETTSGNNRCVSQISEPRVRSKGRPKVRNYVREPGPIESSDQDRIMPSEDGVLWMCFYNEVDEMGSLMQTPVPGMDPIPFRCSYLLDTSSAFPSPGLDTLQVLRSPPPKKRKKERKNNTAL</sequence>
<evidence type="ECO:0000256" key="1">
    <source>
        <dbReference type="SAM" id="MobiDB-lite"/>
    </source>
</evidence>
<keyword evidence="3" id="KW-1185">Reference proteome</keyword>
<feature type="region of interest" description="Disordered" evidence="1">
    <location>
        <begin position="23"/>
        <end position="52"/>
    </location>
</feature>
<dbReference type="Proteomes" id="UP000727407">
    <property type="component" value="Unassembled WGS sequence"/>
</dbReference>
<feature type="non-terminal residue" evidence="2">
    <location>
        <position position="129"/>
    </location>
</feature>
<dbReference type="AlphaFoldDB" id="A0A8J4TZY2"/>
<organism evidence="2 3">
    <name type="scientific">Clarias magur</name>
    <name type="common">Asian catfish</name>
    <name type="synonym">Macropteronotus magur</name>
    <dbReference type="NCBI Taxonomy" id="1594786"/>
    <lineage>
        <taxon>Eukaryota</taxon>
        <taxon>Metazoa</taxon>
        <taxon>Chordata</taxon>
        <taxon>Craniata</taxon>
        <taxon>Vertebrata</taxon>
        <taxon>Euteleostomi</taxon>
        <taxon>Actinopterygii</taxon>
        <taxon>Neopterygii</taxon>
        <taxon>Teleostei</taxon>
        <taxon>Ostariophysi</taxon>
        <taxon>Siluriformes</taxon>
        <taxon>Clariidae</taxon>
        <taxon>Clarias</taxon>
    </lineage>
</organism>
<gene>
    <name evidence="2" type="primary">Cesa4</name>
    <name evidence="2" type="ORF">DAT39_012243</name>
</gene>
<comment type="caution">
    <text evidence="2">The sequence shown here is derived from an EMBL/GenBank/DDBJ whole genome shotgun (WGS) entry which is preliminary data.</text>
</comment>